<dbReference type="OrthoDB" id="9804874at2"/>
<feature type="transmembrane region" description="Helical" evidence="8">
    <location>
        <begin position="292"/>
        <end position="315"/>
    </location>
</feature>
<keyword evidence="4 8" id="KW-1003">Cell membrane</keyword>
<name>A0A1I0FT73_9FIRM</name>
<dbReference type="Gene3D" id="1.20.1740.10">
    <property type="entry name" value="Amino acid/polyamine transporter I"/>
    <property type="match status" value="1"/>
</dbReference>
<dbReference type="EMBL" id="FOHN01000037">
    <property type="protein sequence ID" value="SET61535.1"/>
    <property type="molecule type" value="Genomic_DNA"/>
</dbReference>
<dbReference type="GO" id="GO:0005886">
    <property type="term" value="C:plasma membrane"/>
    <property type="evidence" value="ECO:0007669"/>
    <property type="project" value="UniProtKB-SubCell"/>
</dbReference>
<keyword evidence="8" id="KW-0769">Symport</keyword>
<keyword evidence="3 8" id="KW-0813">Transport</keyword>
<evidence type="ECO:0000256" key="3">
    <source>
        <dbReference type="ARBA" id="ARBA00022448"/>
    </source>
</evidence>
<feature type="transmembrane region" description="Helical" evidence="8">
    <location>
        <begin position="386"/>
        <end position="402"/>
    </location>
</feature>
<feature type="transmembrane region" description="Helical" evidence="8">
    <location>
        <begin position="346"/>
        <end position="366"/>
    </location>
</feature>
<evidence type="ECO:0000256" key="4">
    <source>
        <dbReference type="ARBA" id="ARBA00022475"/>
    </source>
</evidence>
<dbReference type="STRING" id="29364.SAMN04487772_13724"/>
<dbReference type="GO" id="GO:0005283">
    <property type="term" value="F:amino acid:sodium symporter activity"/>
    <property type="evidence" value="ECO:0007669"/>
    <property type="project" value="InterPro"/>
</dbReference>
<evidence type="ECO:0000256" key="8">
    <source>
        <dbReference type="RuleBase" id="RU363064"/>
    </source>
</evidence>
<dbReference type="PANTHER" id="PTHR30330:SF3">
    <property type="entry name" value="TRANSCRIPTIONAL REGULATOR, LRP FAMILY"/>
    <property type="match status" value="1"/>
</dbReference>
<keyword evidence="5 8" id="KW-0812">Transmembrane</keyword>
<evidence type="ECO:0000256" key="7">
    <source>
        <dbReference type="ARBA" id="ARBA00023136"/>
    </source>
</evidence>
<evidence type="ECO:0000256" key="2">
    <source>
        <dbReference type="ARBA" id="ARBA00009261"/>
    </source>
</evidence>
<evidence type="ECO:0000256" key="5">
    <source>
        <dbReference type="ARBA" id="ARBA00022692"/>
    </source>
</evidence>
<accession>A0A1I0FT73</accession>
<proteinExistence type="inferred from homology"/>
<comment type="similarity">
    <text evidence="2 8">Belongs to the alanine or glycine:cation symporter (AGCS) (TC 2.A.25) family.</text>
</comment>
<feature type="transmembrane region" description="Helical" evidence="8">
    <location>
        <begin position="89"/>
        <end position="112"/>
    </location>
</feature>
<evidence type="ECO:0000313" key="10">
    <source>
        <dbReference type="Proteomes" id="UP000199800"/>
    </source>
</evidence>
<dbReference type="AlphaFoldDB" id="A0A1I0FT73"/>
<feature type="transmembrane region" description="Helical" evidence="8">
    <location>
        <begin position="139"/>
        <end position="158"/>
    </location>
</feature>
<dbReference type="Proteomes" id="UP000199800">
    <property type="component" value="Unassembled WGS sequence"/>
</dbReference>
<feature type="transmembrane region" description="Helical" evidence="8">
    <location>
        <begin position="205"/>
        <end position="223"/>
    </location>
</feature>
<reference evidence="9 10" key="1">
    <citation type="submission" date="2016-10" db="EMBL/GenBank/DDBJ databases">
        <authorList>
            <person name="de Groot N.N."/>
        </authorList>
    </citation>
    <scope>NUCLEOTIDE SEQUENCE [LARGE SCALE GENOMIC DNA]</scope>
    <source>
        <strain evidence="9 10">DSM 1801</strain>
    </source>
</reference>
<dbReference type="PRINTS" id="PR00175">
    <property type="entry name" value="NAALASMPORT"/>
</dbReference>
<feature type="transmembrane region" description="Helical" evidence="8">
    <location>
        <begin position="178"/>
        <end position="198"/>
    </location>
</feature>
<dbReference type="Pfam" id="PF01235">
    <property type="entry name" value="Na_Ala_symp"/>
    <property type="match status" value="1"/>
</dbReference>
<dbReference type="InterPro" id="IPR001463">
    <property type="entry name" value="Na/Ala_symport"/>
</dbReference>
<keyword evidence="6 8" id="KW-1133">Transmembrane helix</keyword>
<sequence length="430" mass="46445">MSYLKTFNNFLWTYPILLLLIGTHIIFTVYLRFPQRKVFQGIRLSVKNENDNNKNLSGFAALATTLAATLGTGNIVGVSLAIALGGPGSVFWCWITGILGMATSYAECYLSLIYRTKTASNKYVGGPMYVIEKGLHKKWLAVIYAICTVIASLCIGCATQANAMAEAASAAWKLPPEIAGIAAAILCGFVIIGGMKVIGDVCSKIVPIMGFGYIFCCFLILYLNRGCLGSAVNLIIRAAFHSNAVIGGFSGFTIQMAARHGIARGLYTNEAGMGSAAIAAGHANTKNPKKQALIQMTATFWDTVIMCAITGLVIVTEGIKHPEAFTNCTSGSYTTAAFSVLPYGNIILTLALIAFAIATLIGWSFFGERALHYLCGKRYKKTYQTFYLVMIFLGAVMSLDLVWEMTDLINACILLPNLASLFLLKKEITY</sequence>
<feature type="transmembrane region" description="Helical" evidence="8">
    <location>
        <begin position="12"/>
        <end position="33"/>
    </location>
</feature>
<evidence type="ECO:0000256" key="6">
    <source>
        <dbReference type="ARBA" id="ARBA00022989"/>
    </source>
</evidence>
<feature type="transmembrane region" description="Helical" evidence="8">
    <location>
        <begin position="59"/>
        <end position="83"/>
    </location>
</feature>
<organism evidence="9 10">
    <name type="scientific">[Clostridium] polysaccharolyticum</name>
    <dbReference type="NCBI Taxonomy" id="29364"/>
    <lineage>
        <taxon>Bacteria</taxon>
        <taxon>Bacillati</taxon>
        <taxon>Bacillota</taxon>
        <taxon>Clostridia</taxon>
        <taxon>Lachnospirales</taxon>
        <taxon>Lachnospiraceae</taxon>
    </lineage>
</organism>
<feature type="transmembrane region" description="Helical" evidence="8">
    <location>
        <begin position="408"/>
        <end position="424"/>
    </location>
</feature>
<gene>
    <name evidence="9" type="ORF">SAMN04487772_13724</name>
</gene>
<dbReference type="NCBIfam" id="TIGR00835">
    <property type="entry name" value="agcS"/>
    <property type="match status" value="1"/>
</dbReference>
<keyword evidence="7 8" id="KW-0472">Membrane</keyword>
<keyword evidence="10" id="KW-1185">Reference proteome</keyword>
<feature type="transmembrane region" description="Helical" evidence="8">
    <location>
        <begin position="235"/>
        <end position="254"/>
    </location>
</feature>
<protein>
    <submittedName>
        <fullName evidence="9">Alanine or glycine:cation symporter, AGCS family</fullName>
    </submittedName>
</protein>
<evidence type="ECO:0000256" key="1">
    <source>
        <dbReference type="ARBA" id="ARBA00004651"/>
    </source>
</evidence>
<comment type="subcellular location">
    <subcellularLocation>
        <location evidence="1 8">Cell membrane</location>
        <topology evidence="1 8">Multi-pass membrane protein</topology>
    </subcellularLocation>
</comment>
<dbReference type="RefSeq" id="WP_092478999.1">
    <property type="nucleotide sequence ID" value="NZ_FOHN01000037.1"/>
</dbReference>
<dbReference type="PANTHER" id="PTHR30330">
    <property type="entry name" value="AGSS FAMILY TRANSPORTER, SODIUM-ALANINE"/>
    <property type="match status" value="1"/>
</dbReference>
<evidence type="ECO:0000313" key="9">
    <source>
        <dbReference type="EMBL" id="SET61535.1"/>
    </source>
</evidence>